<accession>A0A9P4KDQ5</accession>
<dbReference type="AlphaFoldDB" id="A0A9P4KDQ5"/>
<feature type="compositionally biased region" description="Low complexity" evidence="1">
    <location>
        <begin position="748"/>
        <end position="757"/>
    </location>
</feature>
<gene>
    <name evidence="2" type="ORF">CC78DRAFT_175973</name>
</gene>
<keyword evidence="3" id="KW-1185">Reference proteome</keyword>
<dbReference type="OrthoDB" id="7464126at2759"/>
<proteinExistence type="predicted"/>
<evidence type="ECO:0000313" key="2">
    <source>
        <dbReference type="EMBL" id="KAF2265803.1"/>
    </source>
</evidence>
<evidence type="ECO:0000256" key="1">
    <source>
        <dbReference type="SAM" id="MobiDB-lite"/>
    </source>
</evidence>
<protein>
    <submittedName>
        <fullName evidence="2">Uncharacterized protein</fullName>
    </submittedName>
</protein>
<dbReference type="EMBL" id="ML986603">
    <property type="protein sequence ID" value="KAF2265803.1"/>
    <property type="molecule type" value="Genomic_DNA"/>
</dbReference>
<feature type="compositionally biased region" description="Basic and acidic residues" evidence="1">
    <location>
        <begin position="736"/>
        <end position="747"/>
    </location>
</feature>
<comment type="caution">
    <text evidence="2">The sequence shown here is derived from an EMBL/GenBank/DDBJ whole genome shotgun (WGS) entry which is preliminary data.</text>
</comment>
<organism evidence="2 3">
    <name type="scientific">Lojkania enalia</name>
    <dbReference type="NCBI Taxonomy" id="147567"/>
    <lineage>
        <taxon>Eukaryota</taxon>
        <taxon>Fungi</taxon>
        <taxon>Dikarya</taxon>
        <taxon>Ascomycota</taxon>
        <taxon>Pezizomycotina</taxon>
        <taxon>Dothideomycetes</taxon>
        <taxon>Pleosporomycetidae</taxon>
        <taxon>Pleosporales</taxon>
        <taxon>Pleosporales incertae sedis</taxon>
        <taxon>Lojkania</taxon>
    </lineage>
</organism>
<feature type="region of interest" description="Disordered" evidence="1">
    <location>
        <begin position="736"/>
        <end position="770"/>
    </location>
</feature>
<reference evidence="3" key="1">
    <citation type="journal article" date="2020" name="Stud. Mycol.">
        <title>101 Dothideomycetes genomes: A test case for predicting lifestyles and emergence of pathogens.</title>
        <authorList>
            <person name="Haridas S."/>
            <person name="Albert R."/>
            <person name="Binder M."/>
            <person name="Bloem J."/>
            <person name="LaButti K."/>
            <person name="Salamov A."/>
            <person name="Andreopoulos B."/>
            <person name="Baker S."/>
            <person name="Barry K."/>
            <person name="Bills G."/>
            <person name="Bluhm B."/>
            <person name="Cannon C."/>
            <person name="Castanera R."/>
            <person name="Culley D."/>
            <person name="Daum C."/>
            <person name="Ezra D."/>
            <person name="Gonzalez J."/>
            <person name="Henrissat B."/>
            <person name="Kuo A."/>
            <person name="Liang C."/>
            <person name="Lipzen A."/>
            <person name="Lutzoni F."/>
            <person name="Magnuson J."/>
            <person name="Mondo S."/>
            <person name="Nolan M."/>
            <person name="Ohm R."/>
            <person name="Pangilinan J."/>
            <person name="Park H.-J."/>
            <person name="Ramirez L."/>
            <person name="Alfaro M."/>
            <person name="Sun H."/>
            <person name="Tritt A."/>
            <person name="Yoshinaga Y."/>
            <person name="Zwiers L.-H."/>
            <person name="Turgeon B."/>
            <person name="Goodwin S."/>
            <person name="Spatafora J."/>
            <person name="Crous P."/>
            <person name="Grigoriev I."/>
        </authorList>
    </citation>
    <scope>NUCLEOTIDE SEQUENCE [LARGE SCALE GENOMIC DNA]</scope>
    <source>
        <strain evidence="3">CBS 304.66</strain>
    </source>
</reference>
<feature type="compositionally biased region" description="Basic and acidic residues" evidence="1">
    <location>
        <begin position="761"/>
        <end position="770"/>
    </location>
</feature>
<evidence type="ECO:0000313" key="3">
    <source>
        <dbReference type="Proteomes" id="UP000800093"/>
    </source>
</evidence>
<sequence>MSFGVSIGDVLKVCELATRVYKNCRDSPGEYRALTGEARSLTNILQDVADKVENQSIPENKQKALFDVYEASIKVLSELDQILNHYNTLDTKSKRTWDRLKWDPDRSRSLRDKLTSTVVMLNSFYTSLIHDNQVLILEALGRLEQDYKGGHREESLASVERITSGVANDEDEEDDDAAWSQIIRDLEDVGISPQDALNYREFITDWFVRAVNQGRLMEAQAERTEEPYFTMSRDFTDALSIHSTDIHPDISSIPVREINHSTNHVPRLRSTSQAMSSPSQLTPEEAISRDTNINAHNTAAIPDYQPLQTSRYSSIVPRGIPERTITDLQPYEQLDASSGETLRSTAQEIVQAWNNREFASAQILLESQLAAVERGETIVINGHIDQPERRLLRYLIGVCASFSGNFSKAKALFEESFNGIYLTGTNTDDGDIAAARWLGDACLQLNQPENAALAWAVALDGLIARYGIARDLTRRVYEELYFLNYRLEALTILSFTFSRCNTDPTDIFMNTHAVEKSNLVASIQQRMKLFTSTAQTAHWSSQGEVTKTNPKSYRPRTDWKLGETFLVQPLISPSAWPLQWDPIFSPFDAISLQRAMSSSLGDRTLVTEGFPYNNLPTIGLGQSKALHYVTKRRSPWLFHAVETGLQQLGIEYKVRGSTIMCRIPQTRESFAFFEGIAISFKKLQFRNTCGLKVSDVLFATRGLPPVSNAFLNIEIRKESVGFRNLVKDILEKAEQEERFKESAEPKSLKSPKSPSTPRFWMSEKRPLKQA</sequence>
<name>A0A9P4KDQ5_9PLEO</name>
<dbReference type="Proteomes" id="UP000800093">
    <property type="component" value="Unassembled WGS sequence"/>
</dbReference>